<dbReference type="RefSeq" id="WP_284251472.1">
    <property type="nucleotide sequence ID" value="NZ_BSUM01000001.1"/>
</dbReference>
<proteinExistence type="predicted"/>
<dbReference type="GO" id="GO:0006825">
    <property type="term" value="P:copper ion transport"/>
    <property type="evidence" value="ECO:0007669"/>
    <property type="project" value="InterPro"/>
</dbReference>
<accession>A0AA38CVD9</accession>
<comment type="subcellular location">
    <subcellularLocation>
        <location evidence="1">Cell membrane</location>
        <topology evidence="1">Multi-pass membrane protein</topology>
    </subcellularLocation>
</comment>
<keyword evidence="2" id="KW-1003">Cell membrane</keyword>
<sequence length="394" mass="40282">MATSTTRPAAPGAAGRVAVPSPRTGVPLAATLVVGAVLAVVATLVGIALSGAATPTVLADPGALVRWGLPVADVVVQVAATVTIGALVLAAVVLPRRTTSSAAGADSWAFAQRTAAVASVVWTAALVVQLLGTYARVSGQPIGGENFGAELGVFLTQIELGQAMLWALLLTALTSLIAVAANGYVSALTAAIVSLAALAPVAQTGHAAGAANHTLAVGSLWLHLAGVTVWIGGLAVLALVAGRLGRDVVAAATRFSRTAVWAYALVAVSGVVSAWIRMGSLRDLGTAYGVLLILKVAAVVALGAAGCWHRRRTIPALTGAHRAGRSRSGGSSPSRSSSPARRWASPRRCRTRHRRCRTPCRRTSAPPRRSRARPCRPSRRCWAGSRASPLTCWC</sequence>
<dbReference type="AlphaFoldDB" id="A0AA38CVD9"/>
<keyword evidence="3 7" id="KW-0812">Transmembrane</keyword>
<feature type="transmembrane region" description="Helical" evidence="7">
    <location>
        <begin position="188"/>
        <end position="208"/>
    </location>
</feature>
<dbReference type="Pfam" id="PF05425">
    <property type="entry name" value="CopD"/>
    <property type="match status" value="1"/>
</dbReference>
<reference evidence="9" key="1">
    <citation type="journal article" date="2014" name="Int. J. Syst. Evol. Microbiol.">
        <title>Complete genome sequence of Corynebacterium casei LMG S-19264T (=DSM 44701T), isolated from a smear-ripened cheese.</title>
        <authorList>
            <consortium name="US DOE Joint Genome Institute (JGI-PGF)"/>
            <person name="Walter F."/>
            <person name="Albersmeier A."/>
            <person name="Kalinowski J."/>
            <person name="Ruckert C."/>
        </authorList>
    </citation>
    <scope>NUCLEOTIDE SEQUENCE</scope>
    <source>
        <strain evidence="9">NBRC 112290</strain>
    </source>
</reference>
<reference evidence="9" key="2">
    <citation type="submission" date="2023-02" db="EMBL/GenBank/DDBJ databases">
        <authorList>
            <person name="Sun Q."/>
            <person name="Mori K."/>
        </authorList>
    </citation>
    <scope>NUCLEOTIDE SEQUENCE</scope>
    <source>
        <strain evidence="9">NBRC 112290</strain>
    </source>
</reference>
<feature type="region of interest" description="Disordered" evidence="6">
    <location>
        <begin position="319"/>
        <end position="383"/>
    </location>
</feature>
<dbReference type="Proteomes" id="UP001157161">
    <property type="component" value="Unassembled WGS sequence"/>
</dbReference>
<feature type="compositionally biased region" description="Basic residues" evidence="6">
    <location>
        <begin position="344"/>
        <end position="360"/>
    </location>
</feature>
<feature type="transmembrane region" description="Helical" evidence="7">
    <location>
        <begin position="26"/>
        <end position="54"/>
    </location>
</feature>
<feature type="transmembrane region" description="Helical" evidence="7">
    <location>
        <begin position="74"/>
        <end position="94"/>
    </location>
</feature>
<feature type="transmembrane region" description="Helical" evidence="7">
    <location>
        <begin position="220"/>
        <end position="240"/>
    </location>
</feature>
<dbReference type="EMBL" id="BSUM01000001">
    <property type="protein sequence ID" value="GMA32785.1"/>
    <property type="molecule type" value="Genomic_DNA"/>
</dbReference>
<feature type="transmembrane region" description="Helical" evidence="7">
    <location>
        <begin position="260"/>
        <end position="276"/>
    </location>
</feature>
<name>A0AA38CVD9_9MICO</name>
<protein>
    <recommendedName>
        <fullName evidence="8">Copper resistance protein D domain-containing protein</fullName>
    </recommendedName>
</protein>
<keyword evidence="10" id="KW-1185">Reference proteome</keyword>
<comment type="caution">
    <text evidence="9">The sequence shown here is derived from an EMBL/GenBank/DDBJ whole genome shotgun (WGS) entry which is preliminary data.</text>
</comment>
<evidence type="ECO:0000256" key="1">
    <source>
        <dbReference type="ARBA" id="ARBA00004651"/>
    </source>
</evidence>
<dbReference type="InterPro" id="IPR008457">
    <property type="entry name" value="Cu-R_CopD_dom"/>
</dbReference>
<evidence type="ECO:0000313" key="10">
    <source>
        <dbReference type="Proteomes" id="UP001157161"/>
    </source>
</evidence>
<evidence type="ECO:0000256" key="4">
    <source>
        <dbReference type="ARBA" id="ARBA00022989"/>
    </source>
</evidence>
<evidence type="ECO:0000259" key="8">
    <source>
        <dbReference type="Pfam" id="PF05425"/>
    </source>
</evidence>
<keyword evidence="4 7" id="KW-1133">Transmembrane helix</keyword>
<feature type="transmembrane region" description="Helical" evidence="7">
    <location>
        <begin position="288"/>
        <end position="308"/>
    </location>
</feature>
<evidence type="ECO:0000256" key="5">
    <source>
        <dbReference type="ARBA" id="ARBA00023136"/>
    </source>
</evidence>
<feature type="transmembrane region" description="Helical" evidence="7">
    <location>
        <begin position="115"/>
        <end position="135"/>
    </location>
</feature>
<dbReference type="InterPro" id="IPR032694">
    <property type="entry name" value="CopC/D"/>
</dbReference>
<dbReference type="GO" id="GO:0005886">
    <property type="term" value="C:plasma membrane"/>
    <property type="evidence" value="ECO:0007669"/>
    <property type="project" value="UniProtKB-SubCell"/>
</dbReference>
<organism evidence="9 10">
    <name type="scientific">Litorihabitans aurantiacus</name>
    <dbReference type="NCBI Taxonomy" id="1930061"/>
    <lineage>
        <taxon>Bacteria</taxon>
        <taxon>Bacillati</taxon>
        <taxon>Actinomycetota</taxon>
        <taxon>Actinomycetes</taxon>
        <taxon>Micrococcales</taxon>
        <taxon>Beutenbergiaceae</taxon>
        <taxon>Litorihabitans</taxon>
    </lineage>
</organism>
<dbReference type="PANTHER" id="PTHR34820:SF4">
    <property type="entry name" value="INNER MEMBRANE PROTEIN YEBZ"/>
    <property type="match status" value="1"/>
</dbReference>
<feature type="transmembrane region" description="Helical" evidence="7">
    <location>
        <begin position="163"/>
        <end position="181"/>
    </location>
</feature>
<evidence type="ECO:0000256" key="2">
    <source>
        <dbReference type="ARBA" id="ARBA00022475"/>
    </source>
</evidence>
<evidence type="ECO:0000256" key="3">
    <source>
        <dbReference type="ARBA" id="ARBA00022692"/>
    </source>
</evidence>
<evidence type="ECO:0000313" key="9">
    <source>
        <dbReference type="EMBL" id="GMA32785.1"/>
    </source>
</evidence>
<feature type="domain" description="Copper resistance protein D" evidence="8">
    <location>
        <begin position="250"/>
        <end position="325"/>
    </location>
</feature>
<keyword evidence="5 7" id="KW-0472">Membrane</keyword>
<dbReference type="PANTHER" id="PTHR34820">
    <property type="entry name" value="INNER MEMBRANE PROTEIN YEBZ"/>
    <property type="match status" value="1"/>
</dbReference>
<gene>
    <name evidence="9" type="ORF">GCM10025875_27770</name>
</gene>
<feature type="compositionally biased region" description="Basic residues" evidence="6">
    <location>
        <begin position="368"/>
        <end position="379"/>
    </location>
</feature>
<evidence type="ECO:0000256" key="6">
    <source>
        <dbReference type="SAM" id="MobiDB-lite"/>
    </source>
</evidence>
<evidence type="ECO:0000256" key="7">
    <source>
        <dbReference type="SAM" id="Phobius"/>
    </source>
</evidence>
<feature type="compositionally biased region" description="Low complexity" evidence="6">
    <location>
        <begin position="326"/>
        <end position="343"/>
    </location>
</feature>